<evidence type="ECO:0000256" key="6">
    <source>
        <dbReference type="ARBA" id="ARBA00022692"/>
    </source>
</evidence>
<dbReference type="Proteomes" id="UP001108280">
    <property type="component" value="Chromosome 3"/>
</dbReference>
<dbReference type="InterPro" id="IPR017452">
    <property type="entry name" value="GPCR_Rhodpsn_7TM"/>
</dbReference>
<evidence type="ECO:0000256" key="13">
    <source>
        <dbReference type="SAM" id="Phobius"/>
    </source>
</evidence>
<dbReference type="GO" id="GO:0005886">
    <property type="term" value="C:plasma membrane"/>
    <property type="evidence" value="ECO:0007669"/>
    <property type="project" value="UniProtKB-SubCell"/>
</dbReference>
<evidence type="ECO:0000256" key="4">
    <source>
        <dbReference type="ARBA" id="ARBA00022475"/>
    </source>
</evidence>
<protein>
    <submittedName>
        <fullName evidence="16">Olfactory receptor 14C36-like</fullName>
    </submittedName>
</protein>
<evidence type="ECO:0000256" key="5">
    <source>
        <dbReference type="ARBA" id="ARBA00022606"/>
    </source>
</evidence>
<dbReference type="KEGG" id="cge:100761044"/>
<dbReference type="InterPro" id="IPR000276">
    <property type="entry name" value="GPCR_Rhodpsn"/>
</dbReference>
<keyword evidence="15" id="KW-1185">Reference proteome</keyword>
<keyword evidence="4" id="KW-1003">Cell membrane</keyword>
<dbReference type="SUPFAM" id="SSF81321">
    <property type="entry name" value="Family A G protein-coupled receptor-like"/>
    <property type="match status" value="1"/>
</dbReference>
<comment type="similarity">
    <text evidence="3">Belongs to the G-protein coupled receptor 1 family.</text>
</comment>
<evidence type="ECO:0000256" key="11">
    <source>
        <dbReference type="ARBA" id="ARBA00023170"/>
    </source>
</evidence>
<dbReference type="InterPro" id="IPR050516">
    <property type="entry name" value="Olfactory_GPCR"/>
</dbReference>
<reference evidence="16" key="3">
    <citation type="submission" date="2025-08" db="UniProtKB">
        <authorList>
            <consortium name="RefSeq"/>
        </authorList>
    </citation>
    <scope>IDENTIFICATION</scope>
    <source>
        <strain evidence="16">17A/GY</strain>
        <tissue evidence="16">Liver</tissue>
    </source>
</reference>
<gene>
    <name evidence="16" type="primary">LOC100761044</name>
</gene>
<keyword evidence="10 13" id="KW-0472">Membrane</keyword>
<sequence length="312" mass="34996">MANSTLVTEFLLEFFAEPRELRLLLSVLFLLVYLGCLLGNLTIIIATTVDKTLNTPMYFFLRNLSILDMCYVSVTIPNACVNSFTVHQNISVPGCAAQVFLVFFCACIEILLLTVMAQDRYVAICKPLLYPVIMNHQVCVQMLLASLLSSLVIASVHTIKTFQLSFCHSNIIPQIFCDTPSLLRLSCSDTFNNKLLILLTAIVVSGSCFTFIVISYVHILSTVLRVPVKGERGKAFSTCVPHIIVVSMFLSSGAYVYLRFPGTSDVVQEITISVFYTVFPPFLNPIIYSLRNKQIKEAVKKVTLRMFFPRRI</sequence>
<dbReference type="OrthoDB" id="6151005at2759"/>
<dbReference type="FunFam" id="1.20.1070.10:FF:000037">
    <property type="entry name" value="Olfactory receptor"/>
    <property type="match status" value="1"/>
</dbReference>
<evidence type="ECO:0000256" key="10">
    <source>
        <dbReference type="ARBA" id="ARBA00023136"/>
    </source>
</evidence>
<keyword evidence="8 13" id="KW-1133">Transmembrane helix</keyword>
<keyword evidence="12" id="KW-0807">Transducer</keyword>
<dbReference type="PROSITE" id="PS50262">
    <property type="entry name" value="G_PROTEIN_RECEP_F1_2"/>
    <property type="match status" value="1"/>
</dbReference>
<comment type="function">
    <text evidence="1">Odorant receptor.</text>
</comment>
<evidence type="ECO:0000256" key="7">
    <source>
        <dbReference type="ARBA" id="ARBA00022725"/>
    </source>
</evidence>
<dbReference type="GeneID" id="100761044"/>
<proteinExistence type="inferred from homology"/>
<keyword evidence="5" id="KW-0716">Sensory transduction</keyword>
<dbReference type="RefSeq" id="XP_027263743.1">
    <property type="nucleotide sequence ID" value="XM_027407942.2"/>
</dbReference>
<keyword evidence="9" id="KW-0297">G-protein coupled receptor</keyword>
<accession>A0A9J7FLY1</accession>
<dbReference type="Pfam" id="PF13853">
    <property type="entry name" value="7tm_4"/>
    <property type="match status" value="1"/>
</dbReference>
<feature type="transmembrane region" description="Helical" evidence="13">
    <location>
        <begin position="239"/>
        <end position="258"/>
    </location>
</feature>
<evidence type="ECO:0000313" key="15">
    <source>
        <dbReference type="Proteomes" id="UP001108280"/>
    </source>
</evidence>
<evidence type="ECO:0000256" key="8">
    <source>
        <dbReference type="ARBA" id="ARBA00022989"/>
    </source>
</evidence>
<feature type="transmembrane region" description="Helical" evidence="13">
    <location>
        <begin position="58"/>
        <end position="76"/>
    </location>
</feature>
<reference evidence="15" key="1">
    <citation type="journal article" date="2018" name="Biotechnol. Bioeng.">
        <title>A reference genome of the Chinese hamster based on a hybrid assembly strategy.</title>
        <authorList>
            <person name="Rupp O."/>
            <person name="MacDonald M.L."/>
            <person name="Li S."/>
            <person name="Dhiman H."/>
            <person name="Polson S."/>
            <person name="Griep S."/>
            <person name="Heffner K."/>
            <person name="Hernandez I."/>
            <person name="Brinkrolf K."/>
            <person name="Jadhav V."/>
            <person name="Samoudi M."/>
            <person name="Hao H."/>
            <person name="Kingham B."/>
            <person name="Goesmann A."/>
            <person name="Betenbaugh M.J."/>
            <person name="Lewis N.E."/>
            <person name="Borth N."/>
            <person name="Lee K.H."/>
        </authorList>
    </citation>
    <scope>NUCLEOTIDE SEQUENCE [LARGE SCALE GENOMIC DNA]</scope>
    <source>
        <strain evidence="15">17A/GY</strain>
    </source>
</reference>
<dbReference type="FunFam" id="1.10.1220.70:FF:000001">
    <property type="entry name" value="Olfactory receptor"/>
    <property type="match status" value="1"/>
</dbReference>
<evidence type="ECO:0000313" key="16">
    <source>
        <dbReference type="RefSeq" id="XP_027263743.1"/>
    </source>
</evidence>
<feature type="transmembrane region" description="Helical" evidence="13">
    <location>
        <begin position="23"/>
        <end position="46"/>
    </location>
</feature>
<dbReference type="PRINTS" id="PR00245">
    <property type="entry name" value="OLFACTORYR"/>
</dbReference>
<feature type="transmembrane region" description="Helical" evidence="13">
    <location>
        <begin position="96"/>
        <end position="117"/>
    </location>
</feature>
<dbReference type="PRINTS" id="PR00237">
    <property type="entry name" value="GPCRRHODOPSN"/>
</dbReference>
<reference evidence="15" key="2">
    <citation type="journal article" date="2020" name="Biotechnol. Bioeng.">
        <title>Chromosome-scale scaffolds for the Chinese hamster reference genome assembly to facilitate the study of the CHO epigenome.</title>
        <authorList>
            <person name="Hilliard W."/>
            <person name="MacDonald M."/>
            <person name="Lee K.H."/>
        </authorList>
    </citation>
    <scope>NUCLEOTIDE SEQUENCE [LARGE SCALE GENOMIC DNA]</scope>
    <source>
        <strain evidence="15">17A/GY</strain>
    </source>
</reference>
<organism evidence="15 16">
    <name type="scientific">Cricetulus griseus</name>
    <name type="common">Chinese hamster</name>
    <name type="synonym">Cricetulus barabensis griseus</name>
    <dbReference type="NCBI Taxonomy" id="10029"/>
    <lineage>
        <taxon>Eukaryota</taxon>
        <taxon>Metazoa</taxon>
        <taxon>Chordata</taxon>
        <taxon>Craniata</taxon>
        <taxon>Vertebrata</taxon>
        <taxon>Euteleostomi</taxon>
        <taxon>Mammalia</taxon>
        <taxon>Eutheria</taxon>
        <taxon>Euarchontoglires</taxon>
        <taxon>Glires</taxon>
        <taxon>Rodentia</taxon>
        <taxon>Myomorpha</taxon>
        <taxon>Muroidea</taxon>
        <taxon>Cricetidae</taxon>
        <taxon>Cricetinae</taxon>
        <taxon>Cricetulus</taxon>
    </lineage>
</organism>
<keyword evidence="11" id="KW-0675">Receptor</keyword>
<dbReference type="CDD" id="cd15227">
    <property type="entry name" value="7tmA_OR14-like"/>
    <property type="match status" value="1"/>
</dbReference>
<evidence type="ECO:0000256" key="9">
    <source>
        <dbReference type="ARBA" id="ARBA00023040"/>
    </source>
</evidence>
<dbReference type="GO" id="GO:0004984">
    <property type="term" value="F:olfactory receptor activity"/>
    <property type="evidence" value="ECO:0007669"/>
    <property type="project" value="InterPro"/>
</dbReference>
<evidence type="ECO:0000256" key="1">
    <source>
        <dbReference type="ARBA" id="ARBA00002936"/>
    </source>
</evidence>
<evidence type="ECO:0000256" key="2">
    <source>
        <dbReference type="ARBA" id="ARBA00004651"/>
    </source>
</evidence>
<feature type="transmembrane region" description="Helical" evidence="13">
    <location>
        <begin position="138"/>
        <end position="159"/>
    </location>
</feature>
<evidence type="ECO:0000256" key="12">
    <source>
        <dbReference type="ARBA" id="ARBA00023224"/>
    </source>
</evidence>
<keyword evidence="6 13" id="KW-0812">Transmembrane</keyword>
<evidence type="ECO:0000256" key="3">
    <source>
        <dbReference type="ARBA" id="ARBA00010663"/>
    </source>
</evidence>
<feature type="transmembrane region" description="Helical" evidence="13">
    <location>
        <begin position="270"/>
        <end position="290"/>
    </location>
</feature>
<keyword evidence="7" id="KW-0552">Olfaction</keyword>
<dbReference type="AlphaFoldDB" id="A0A9J7FLY1"/>
<dbReference type="GO" id="GO:0004930">
    <property type="term" value="F:G protein-coupled receptor activity"/>
    <property type="evidence" value="ECO:0007669"/>
    <property type="project" value="UniProtKB-KW"/>
</dbReference>
<name>A0A9J7FLY1_CRIGR</name>
<feature type="transmembrane region" description="Helical" evidence="13">
    <location>
        <begin position="195"/>
        <end position="219"/>
    </location>
</feature>
<feature type="domain" description="G-protein coupled receptors family 1 profile" evidence="14">
    <location>
        <begin position="39"/>
        <end position="288"/>
    </location>
</feature>
<dbReference type="Gene3D" id="1.20.1070.10">
    <property type="entry name" value="Rhodopsin 7-helix transmembrane proteins"/>
    <property type="match status" value="1"/>
</dbReference>
<dbReference type="InterPro" id="IPR000725">
    <property type="entry name" value="Olfact_rcpt"/>
</dbReference>
<evidence type="ECO:0000259" key="14">
    <source>
        <dbReference type="PROSITE" id="PS50262"/>
    </source>
</evidence>
<dbReference type="PANTHER" id="PTHR26452">
    <property type="entry name" value="OLFACTORY RECEPTOR"/>
    <property type="match status" value="1"/>
</dbReference>
<comment type="subcellular location">
    <subcellularLocation>
        <location evidence="2">Cell membrane</location>
        <topology evidence="2">Multi-pass membrane protein</topology>
    </subcellularLocation>
</comment>